<sequence>MQLPGSTDIIDNLLENFDQKPNQPKDENNTDDNDSNSTTETVAVDGNDENNDRSNDCIDGDLVLDVSGKSMEFSILGDLKESVDGLYLYKNVFNLIPKSVGALSCYLRKDQYGMKLISESWEIYVVTITFFTQMWSVKARVTENNNSISGLTQLQISIIPSSGIPNVSSKCHTTNPPLDFCFQVD</sequence>
<proteinExistence type="predicted"/>
<reference evidence="2 3" key="1">
    <citation type="submission" date="2023-03" db="EMBL/GenBank/DDBJ databases">
        <title>WGS of Gossypium arboreum.</title>
        <authorList>
            <person name="Yu D."/>
        </authorList>
    </citation>
    <scope>NUCLEOTIDE SEQUENCE [LARGE SCALE GENOMIC DNA]</scope>
    <source>
        <tissue evidence="2">Leaf</tissue>
    </source>
</reference>
<accession>A0ABR0Q0I4</accession>
<protein>
    <submittedName>
        <fullName evidence="2">Uncharacterized protein</fullName>
    </submittedName>
</protein>
<feature type="region of interest" description="Disordered" evidence="1">
    <location>
        <begin position="15"/>
        <end position="54"/>
    </location>
</feature>
<evidence type="ECO:0000313" key="3">
    <source>
        <dbReference type="Proteomes" id="UP001358586"/>
    </source>
</evidence>
<name>A0ABR0Q0I4_GOSAR</name>
<evidence type="ECO:0000313" key="2">
    <source>
        <dbReference type="EMBL" id="KAK5832830.1"/>
    </source>
</evidence>
<evidence type="ECO:0000256" key="1">
    <source>
        <dbReference type="SAM" id="MobiDB-lite"/>
    </source>
</evidence>
<keyword evidence="3" id="KW-1185">Reference proteome</keyword>
<comment type="caution">
    <text evidence="2">The sequence shown here is derived from an EMBL/GenBank/DDBJ whole genome shotgun (WGS) entry which is preliminary data.</text>
</comment>
<dbReference type="EMBL" id="JARKNE010000005">
    <property type="protein sequence ID" value="KAK5832830.1"/>
    <property type="molecule type" value="Genomic_DNA"/>
</dbReference>
<dbReference type="Proteomes" id="UP001358586">
    <property type="component" value="Chromosome 5"/>
</dbReference>
<organism evidence="2 3">
    <name type="scientific">Gossypium arboreum</name>
    <name type="common">Tree cotton</name>
    <name type="synonym">Gossypium nanking</name>
    <dbReference type="NCBI Taxonomy" id="29729"/>
    <lineage>
        <taxon>Eukaryota</taxon>
        <taxon>Viridiplantae</taxon>
        <taxon>Streptophyta</taxon>
        <taxon>Embryophyta</taxon>
        <taxon>Tracheophyta</taxon>
        <taxon>Spermatophyta</taxon>
        <taxon>Magnoliopsida</taxon>
        <taxon>eudicotyledons</taxon>
        <taxon>Gunneridae</taxon>
        <taxon>Pentapetalae</taxon>
        <taxon>rosids</taxon>
        <taxon>malvids</taxon>
        <taxon>Malvales</taxon>
        <taxon>Malvaceae</taxon>
        <taxon>Malvoideae</taxon>
        <taxon>Gossypium</taxon>
    </lineage>
</organism>
<gene>
    <name evidence="2" type="ORF">PVK06_016633</name>
</gene>